<comment type="caution">
    <text evidence="2">The sequence shown here is derived from an EMBL/GenBank/DDBJ whole genome shotgun (WGS) entry which is preliminary data.</text>
</comment>
<protein>
    <submittedName>
        <fullName evidence="2">Uncharacterized protein</fullName>
    </submittedName>
</protein>
<dbReference type="RefSeq" id="WP_261944694.1">
    <property type="nucleotide sequence ID" value="NZ_AP031286.1"/>
</dbReference>
<feature type="compositionally biased region" description="Gly residues" evidence="1">
    <location>
        <begin position="87"/>
        <end position="97"/>
    </location>
</feature>
<accession>A0ABM9FYQ8</accession>
<name>A0ABM9FYQ8_9BACL</name>
<gene>
    <name evidence="2" type="ORF">WJ0W_001280</name>
</gene>
<organism evidence="2 3">
    <name type="scientific">Paenibacillus melissococcoides</name>
    <dbReference type="NCBI Taxonomy" id="2912268"/>
    <lineage>
        <taxon>Bacteria</taxon>
        <taxon>Bacillati</taxon>
        <taxon>Bacillota</taxon>
        <taxon>Bacilli</taxon>
        <taxon>Bacillales</taxon>
        <taxon>Paenibacillaceae</taxon>
        <taxon>Paenibacillus</taxon>
    </lineage>
</organism>
<dbReference type="EMBL" id="CALYLO010000001">
    <property type="protein sequence ID" value="CAH8244041.1"/>
    <property type="molecule type" value="Genomic_DNA"/>
</dbReference>
<evidence type="ECO:0000313" key="3">
    <source>
        <dbReference type="Proteomes" id="UP001154322"/>
    </source>
</evidence>
<reference evidence="2" key="1">
    <citation type="submission" date="2022-06" db="EMBL/GenBank/DDBJ databases">
        <authorList>
            <person name="Dietemann V."/>
            <person name="Ory F."/>
            <person name="Dainat B."/>
            <person name="Oberhansli S."/>
        </authorList>
    </citation>
    <scope>NUCLEOTIDE SEQUENCE</scope>
    <source>
        <strain evidence="2">Ena-SAMPLE-TAB-26-04-2022-14:26:32:270-5432</strain>
    </source>
</reference>
<sequence>MDVFAQKDMMPIAPYNEIIQQIMPTSGYPVLILNGFRMLDNRQMLTIAGMRSNAKKRLPTGNRPEEQPLDACDRNCIFLSKREASGGSDGGGTSGGRGLKRRILQLSEC</sequence>
<feature type="region of interest" description="Disordered" evidence="1">
    <location>
        <begin position="82"/>
        <end position="109"/>
    </location>
</feature>
<evidence type="ECO:0000256" key="1">
    <source>
        <dbReference type="SAM" id="MobiDB-lite"/>
    </source>
</evidence>
<evidence type="ECO:0000313" key="2">
    <source>
        <dbReference type="EMBL" id="CAH8244041.1"/>
    </source>
</evidence>
<keyword evidence="3" id="KW-1185">Reference proteome</keyword>
<dbReference type="Proteomes" id="UP001154322">
    <property type="component" value="Unassembled WGS sequence"/>
</dbReference>
<proteinExistence type="predicted"/>